<evidence type="ECO:0000256" key="1">
    <source>
        <dbReference type="SAM" id="MobiDB-lite"/>
    </source>
</evidence>
<feature type="compositionally biased region" description="Polar residues" evidence="1">
    <location>
        <begin position="483"/>
        <end position="501"/>
    </location>
</feature>
<organism evidence="2 3">
    <name type="scientific">Didymella exigua CBS 183.55</name>
    <dbReference type="NCBI Taxonomy" id="1150837"/>
    <lineage>
        <taxon>Eukaryota</taxon>
        <taxon>Fungi</taxon>
        <taxon>Dikarya</taxon>
        <taxon>Ascomycota</taxon>
        <taxon>Pezizomycotina</taxon>
        <taxon>Dothideomycetes</taxon>
        <taxon>Pleosporomycetidae</taxon>
        <taxon>Pleosporales</taxon>
        <taxon>Pleosporineae</taxon>
        <taxon>Didymellaceae</taxon>
        <taxon>Didymella</taxon>
    </lineage>
</organism>
<dbReference type="Proteomes" id="UP000800082">
    <property type="component" value="Unassembled WGS sequence"/>
</dbReference>
<dbReference type="RefSeq" id="XP_033444981.1">
    <property type="nucleotide sequence ID" value="XM_033598292.1"/>
</dbReference>
<sequence length="826" mass="91767">MSQPGIRVDTSSIRRTNPATVSAVWYIAADAFTTTAAERPKHVTVLHVEEDNCPCDLSGQSLRYEADLSYHGSAVLAYHWFPTPLRHKPKIARYAVFLCHIHTAISQDKRHLNTSFSARVAQLSPQGSSIADTMLPQPTFLDDDSIATADDGTDHHHDDSGYMSTLTTPAKPNDRRISSVAPSMIQTAPIPAPPFFEVLFAVPSAHLDTHKPPQLRTVESLCNQRYCLRHKQTCLEHDPTPSPPMCPITIPQLRTQNRRLRRKPRVRESQSFERDVWMQVATVFRHHQPTMPVMSEHDYAAPLSQERRASLFLGIFGSVRPSSFRWDSTPSLTAPLREGFPGLLPDRLPAIDPPPVPAILEAFQSDYHTGVTDQRPARSDSVQEHDPHDNHGRRPQTARRDAESGQVPATSRPPPVRSQSPAWFANSHEHPRAAPNSSARMPPPTYHQHLHATHLRDDQGHLFYVPNTSHLPSLEQTLRRCANRSSLRSQVSQDDGNQTQDRSTTTARRNATSGNAAAQSSLRNIVSREHNGQVRDGSTSHGITSATITSNRNAVTGTGGYSRFTSYSPSAEAYVLPPISRSSSAARLALSRSYQARLSPRSTRSRTHETHRPTITEQQASASSPTSNSLSPLELQELQDQHTPLPTPIAPYAQHPSPDRNTSTASIVTFDNPNSSSPPLTLIQANLVALADLVSLKQYTGKCKIARSWKAKLSEYGKRIRNYTQVLCDAESHERKMLRCKIDVLWTGPLKDCKCIICIKRLGPPRDWKTDAIRAFHEVPRGRWLDTSPLGYHKLNWGVPANQTGMYEPEVSGRGLGAIRLGEDGL</sequence>
<feature type="region of interest" description="Disordered" evidence="1">
    <location>
        <begin position="141"/>
        <end position="174"/>
    </location>
</feature>
<feature type="compositionally biased region" description="Low complexity" evidence="1">
    <location>
        <begin position="620"/>
        <end position="631"/>
    </location>
</feature>
<feature type="region of interest" description="Disordered" evidence="1">
    <location>
        <begin position="594"/>
        <end position="631"/>
    </location>
</feature>
<feature type="compositionally biased region" description="Polar residues" evidence="1">
    <location>
        <begin position="536"/>
        <end position="556"/>
    </location>
</feature>
<feature type="region of interest" description="Disordered" evidence="1">
    <location>
        <begin position="427"/>
        <end position="446"/>
    </location>
</feature>
<dbReference type="EMBL" id="ML978991">
    <property type="protein sequence ID" value="KAF1924729.1"/>
    <property type="molecule type" value="Genomic_DNA"/>
</dbReference>
<gene>
    <name evidence="2" type="ORF">M421DRAFT_95267</name>
</gene>
<reference evidence="2" key="1">
    <citation type="journal article" date="2020" name="Stud. Mycol.">
        <title>101 Dothideomycetes genomes: a test case for predicting lifestyles and emergence of pathogens.</title>
        <authorList>
            <person name="Haridas S."/>
            <person name="Albert R."/>
            <person name="Binder M."/>
            <person name="Bloem J."/>
            <person name="Labutti K."/>
            <person name="Salamov A."/>
            <person name="Andreopoulos B."/>
            <person name="Baker S."/>
            <person name="Barry K."/>
            <person name="Bills G."/>
            <person name="Bluhm B."/>
            <person name="Cannon C."/>
            <person name="Castanera R."/>
            <person name="Culley D."/>
            <person name="Daum C."/>
            <person name="Ezra D."/>
            <person name="Gonzalez J."/>
            <person name="Henrissat B."/>
            <person name="Kuo A."/>
            <person name="Liang C."/>
            <person name="Lipzen A."/>
            <person name="Lutzoni F."/>
            <person name="Magnuson J."/>
            <person name="Mondo S."/>
            <person name="Nolan M."/>
            <person name="Ohm R."/>
            <person name="Pangilinan J."/>
            <person name="Park H.-J."/>
            <person name="Ramirez L."/>
            <person name="Alfaro M."/>
            <person name="Sun H."/>
            <person name="Tritt A."/>
            <person name="Yoshinaga Y."/>
            <person name="Zwiers L.-H."/>
            <person name="Turgeon B."/>
            <person name="Goodwin S."/>
            <person name="Spatafora J."/>
            <person name="Crous P."/>
            <person name="Grigoriev I."/>
        </authorList>
    </citation>
    <scope>NUCLEOTIDE SEQUENCE</scope>
    <source>
        <strain evidence="2">CBS 183.55</strain>
    </source>
</reference>
<keyword evidence="3" id="KW-1185">Reference proteome</keyword>
<accession>A0A6A5RBK1</accession>
<dbReference type="AlphaFoldDB" id="A0A6A5RBK1"/>
<feature type="compositionally biased region" description="Low complexity" evidence="1">
    <location>
        <begin position="502"/>
        <end position="518"/>
    </location>
</feature>
<name>A0A6A5RBK1_9PLEO</name>
<dbReference type="GeneID" id="54355959"/>
<evidence type="ECO:0000313" key="2">
    <source>
        <dbReference type="EMBL" id="KAF1924729.1"/>
    </source>
</evidence>
<feature type="compositionally biased region" description="Basic and acidic residues" evidence="1">
    <location>
        <begin position="375"/>
        <end position="403"/>
    </location>
</feature>
<proteinExistence type="predicted"/>
<protein>
    <submittedName>
        <fullName evidence="2">Uncharacterized protein</fullName>
    </submittedName>
</protein>
<feature type="region of interest" description="Disordered" evidence="1">
    <location>
        <begin position="483"/>
        <end position="559"/>
    </location>
</feature>
<evidence type="ECO:0000313" key="3">
    <source>
        <dbReference type="Proteomes" id="UP000800082"/>
    </source>
</evidence>
<dbReference type="OrthoDB" id="3946225at2759"/>
<feature type="region of interest" description="Disordered" evidence="1">
    <location>
        <begin position="371"/>
        <end position="422"/>
    </location>
</feature>